<evidence type="ECO:0000313" key="5">
    <source>
        <dbReference type="Proteomes" id="UP000034664"/>
    </source>
</evidence>
<evidence type="ECO:0000256" key="3">
    <source>
        <dbReference type="PROSITE-ProRule" id="PRU00339"/>
    </source>
</evidence>
<dbReference type="EMBL" id="LBZM01000016">
    <property type="protein sequence ID" value="KKR71899.1"/>
    <property type="molecule type" value="Genomic_DNA"/>
</dbReference>
<dbReference type="InterPro" id="IPR051685">
    <property type="entry name" value="Ycf3/AcsC/BcsC/TPR_MFPF"/>
</dbReference>
<gene>
    <name evidence="4" type="ORF">UU14_C0016G0019</name>
</gene>
<keyword evidence="1" id="KW-0677">Repeat</keyword>
<feature type="repeat" description="TPR" evidence="3">
    <location>
        <begin position="574"/>
        <end position="607"/>
    </location>
</feature>
<protein>
    <submittedName>
        <fullName evidence="4">Peptidase S1 and S6 chymotrypsin/Hap</fullName>
    </submittedName>
</protein>
<dbReference type="Gene3D" id="1.25.40.10">
    <property type="entry name" value="Tetratricopeptide repeat domain"/>
    <property type="match status" value="2"/>
</dbReference>
<evidence type="ECO:0000256" key="1">
    <source>
        <dbReference type="ARBA" id="ARBA00022737"/>
    </source>
</evidence>
<dbReference type="PROSITE" id="PS50293">
    <property type="entry name" value="TPR_REGION"/>
    <property type="match status" value="1"/>
</dbReference>
<evidence type="ECO:0000256" key="2">
    <source>
        <dbReference type="ARBA" id="ARBA00022803"/>
    </source>
</evidence>
<evidence type="ECO:0000313" key="4">
    <source>
        <dbReference type="EMBL" id="KKR71899.1"/>
    </source>
</evidence>
<dbReference type="Pfam" id="PF13181">
    <property type="entry name" value="TPR_8"/>
    <property type="match status" value="1"/>
</dbReference>
<dbReference type="PANTHER" id="PTHR44943:SF4">
    <property type="entry name" value="TPR REPEAT-CONTAINING PROTEIN MJ0798"/>
    <property type="match status" value="1"/>
</dbReference>
<dbReference type="AlphaFoldDB" id="A0A0G0T4G0"/>
<organism evidence="4 5">
    <name type="scientific">Candidatus Roizmanbacteria bacterium GW2011_GWB1_40_7</name>
    <dbReference type="NCBI Taxonomy" id="1618482"/>
    <lineage>
        <taxon>Bacteria</taxon>
        <taxon>Candidatus Roizmaniibacteriota</taxon>
    </lineage>
</organism>
<dbReference type="Proteomes" id="UP000034664">
    <property type="component" value="Unassembled WGS sequence"/>
</dbReference>
<keyword evidence="2 3" id="KW-0802">TPR repeat</keyword>
<accession>A0A0G0T4G0</accession>
<name>A0A0G0T4G0_9BACT</name>
<feature type="repeat" description="TPR" evidence="3">
    <location>
        <begin position="540"/>
        <end position="573"/>
    </location>
</feature>
<sequence length="661" mass="75409">MEQVDEQSSNQPMFEIRPVIEQKPFENPAVQFFFSKWCEINDSIEPQYVDRKTWEERGVKGILERNIDGKQTLYIPHDLALWEMVGIMETVDHDTYAQKPEKKDTAKEKILILGKEFQNAGIYIAKRLNFITNGREIAHGLAEEFYGYGQSLIERKSPEQFASVDEISKKELTPSETDEIDRFLAGDRLYKARKASVERKAAIDPKSMEELVEQERCDTLAQFFRVSEKAFLLSENPQTGELQSRKPPVKPWLINAPIHSGFLRKVEQSLKNTIETPKRELVSAVFLRGLEKVVTDTREAGWKYAVNTLFEKAGIDLHLEQRKLTEVLRLPELKAELEALRQTGDIERISAKEREIADKIQDAVSRFPREENSQNPSEIVATQNINCVGASILGGSLLKEAGIVYLVGNLPRHSLLFVLTSDEQVLWRDMLFRGNNRYVTDPMIQGTNMDGNPLTVKDIIHFSNHPTTEGLMFEVVRGPFDLRFPWIPRNHKVLLTLFESEMGQKIQLLKNTALTLSDLGRIKEANEANRLAASFNPRDPDIFNNFGNSLLTLEHDNDALAAYRKAISIDPDTDNTYNALGYVLSTQGKFDEAIQCYREAIKNNPNIDYFYNNLGNALVHENKVAEAIDAYTRYVRAADPSENSKEIQKVKAKIQQLKQAI</sequence>
<dbReference type="Pfam" id="PF13432">
    <property type="entry name" value="TPR_16"/>
    <property type="match status" value="1"/>
</dbReference>
<dbReference type="InterPro" id="IPR011990">
    <property type="entry name" value="TPR-like_helical_dom_sf"/>
</dbReference>
<comment type="caution">
    <text evidence="4">The sequence shown here is derived from an EMBL/GenBank/DDBJ whole genome shotgun (WGS) entry which is preliminary data.</text>
</comment>
<dbReference type="SMART" id="SM00028">
    <property type="entry name" value="TPR"/>
    <property type="match status" value="4"/>
</dbReference>
<dbReference type="PROSITE" id="PS50005">
    <property type="entry name" value="TPR"/>
    <property type="match status" value="2"/>
</dbReference>
<proteinExistence type="predicted"/>
<dbReference type="PANTHER" id="PTHR44943">
    <property type="entry name" value="CELLULOSE SYNTHASE OPERON PROTEIN C"/>
    <property type="match status" value="1"/>
</dbReference>
<reference evidence="4 5" key="1">
    <citation type="journal article" date="2015" name="Nature">
        <title>rRNA introns, odd ribosomes, and small enigmatic genomes across a large radiation of phyla.</title>
        <authorList>
            <person name="Brown C.T."/>
            <person name="Hug L.A."/>
            <person name="Thomas B.C."/>
            <person name="Sharon I."/>
            <person name="Castelle C.J."/>
            <person name="Singh A."/>
            <person name="Wilkins M.J."/>
            <person name="Williams K.H."/>
            <person name="Banfield J.F."/>
        </authorList>
    </citation>
    <scope>NUCLEOTIDE SEQUENCE [LARGE SCALE GENOMIC DNA]</scope>
</reference>
<dbReference type="SUPFAM" id="SSF48452">
    <property type="entry name" value="TPR-like"/>
    <property type="match status" value="1"/>
</dbReference>
<dbReference type="InterPro" id="IPR019734">
    <property type="entry name" value="TPR_rpt"/>
</dbReference>